<evidence type="ECO:0000259" key="5">
    <source>
        <dbReference type="Pfam" id="PF14432"/>
    </source>
</evidence>
<feature type="repeat" description="PPR" evidence="4">
    <location>
        <begin position="481"/>
        <end position="515"/>
    </location>
</feature>
<feature type="repeat" description="PPR" evidence="4">
    <location>
        <begin position="380"/>
        <end position="414"/>
    </location>
</feature>
<dbReference type="GO" id="GO:0009451">
    <property type="term" value="P:RNA modification"/>
    <property type="evidence" value="ECO:0007669"/>
    <property type="project" value="InterPro"/>
</dbReference>
<feature type="repeat" description="PPR" evidence="4">
    <location>
        <begin position="614"/>
        <end position="648"/>
    </location>
</feature>
<accession>A0A8B7BW91</accession>
<dbReference type="AlphaFoldDB" id="A0A8B7BW91"/>
<dbReference type="KEGG" id="pda:103704940"/>
<dbReference type="PANTHER" id="PTHR47926:SF370">
    <property type="entry name" value="DYW DOMAIN-CONTAINING PROTEIN"/>
    <property type="match status" value="1"/>
</dbReference>
<dbReference type="RefSeq" id="XP_008786691.3">
    <property type="nucleotide sequence ID" value="XM_008788469.4"/>
</dbReference>
<evidence type="ECO:0000256" key="2">
    <source>
        <dbReference type="ARBA" id="ARBA00022737"/>
    </source>
</evidence>
<dbReference type="Pfam" id="PF01535">
    <property type="entry name" value="PPR"/>
    <property type="match status" value="4"/>
</dbReference>
<sequence>MVKLSWPCRSKPSSLPQLLPLPFSSHLEASARTTCMASPSAAAPLEKPYMALTQEIFDAMKACRSISEARMLHGRLVSMGLELSLFLQNNLLNTYINCGSIGDAYGVFEGISSPNVVSWNMMINGLSKFGRLGEAVRLFDEMPVRDSASWNSLMSGYFRNGQFRETIQAFVSMVRYPNCEPNMFTLTCAMKACGALQCRELSLQLHGFVKKFDFERDPQVEGSIIDMYIKCGATDLAAQVFKKLESPNLFCWNSMLLGYSKSCGVERALELFSKMPERDVVSWNTMISILSQHGRGREALSMIIEMCSEGFELNSTTYTCVLSACASIPDLGWGKHLHARIIKSQQSIDLFVGSALVDMYAKCGHLEVARRTFDALPDRNTVSWTALIAGFAQSGCVEEAMKLFHQMRSVPIAADQFTLATIISAACSMMDIHRGMQLHSHSLKIGYSSSVPVSNALVTMYAKCGSVQSAESVFQSMPLRDIISWTSMITAYSQIGNISKAREFFDNMIICNVVTWNAMLGAYIQHGFEEEGFKMYITMLRENVVRPDWVTLVTLLRASADVAAVRLGNQIVAHAVKMGLFSDTTVANSIITMYSKCGKIAESRETFDSIVDKDLISWNSMITAYAQHGQGKEAIDIFQNMQHNGMRPDYISYVAVLSGCSHSGLVLEGRFYFDCMTRVHNIFPGLEHFACMVDLLGRAGFLEEAKNIIDNIPIQPSAEVWGALLGACKIHSNTELAELAVKHLFELDLKDSGSYVLLAKIYADAGKSDDSAGVRKLMRERGIKKNPGCSWIEVKNRIHVFTADEASHPQIDVIQKKLDELINQIEAVGYVNVATSGSQSHHSEKLAVAFGLISLPAWMPIHVMKNLRICSDCHTVIKLISLVTERELVVRDANRFHHFRGGSCSCHDYW</sequence>
<dbReference type="Pfam" id="PF13041">
    <property type="entry name" value="PPR_2"/>
    <property type="match status" value="4"/>
</dbReference>
<reference evidence="7" key="1">
    <citation type="submission" date="2025-08" db="UniProtKB">
        <authorList>
            <consortium name="RefSeq"/>
        </authorList>
    </citation>
    <scope>IDENTIFICATION</scope>
    <source>
        <tissue evidence="7">Young leaves</tissue>
    </source>
</reference>
<proteinExistence type="inferred from homology"/>
<protein>
    <submittedName>
        <fullName evidence="7">Pentatricopeptide repeat-containing protein At3g24000, mitochondrial-like</fullName>
    </submittedName>
</protein>
<dbReference type="GO" id="GO:0003723">
    <property type="term" value="F:RNA binding"/>
    <property type="evidence" value="ECO:0007669"/>
    <property type="project" value="InterPro"/>
</dbReference>
<dbReference type="PANTHER" id="PTHR47926">
    <property type="entry name" value="PENTATRICOPEPTIDE REPEAT-CONTAINING PROTEIN"/>
    <property type="match status" value="1"/>
</dbReference>
<dbReference type="InterPro" id="IPR046848">
    <property type="entry name" value="E_motif"/>
</dbReference>
<evidence type="ECO:0000256" key="4">
    <source>
        <dbReference type="PROSITE-ProRule" id="PRU00708"/>
    </source>
</evidence>
<dbReference type="FunFam" id="1.25.40.10:FF:000366">
    <property type="entry name" value="Pentatricopeptide (PPR) repeat-containing protein"/>
    <property type="match status" value="1"/>
</dbReference>
<dbReference type="FunFam" id="1.25.40.10:FF:000031">
    <property type="entry name" value="Pentatricopeptide repeat-containing protein mitochondrial"/>
    <property type="match status" value="1"/>
</dbReference>
<dbReference type="Pfam" id="PF14432">
    <property type="entry name" value="DYW_deaminase"/>
    <property type="match status" value="1"/>
</dbReference>
<dbReference type="FunFam" id="1.25.40.10:FF:000780">
    <property type="entry name" value="Pentatricopeptide repeat-containing protein isoform A"/>
    <property type="match status" value="1"/>
</dbReference>
<dbReference type="NCBIfam" id="TIGR00756">
    <property type="entry name" value="PPR"/>
    <property type="match status" value="8"/>
</dbReference>
<feature type="repeat" description="PPR" evidence="4">
    <location>
        <begin position="115"/>
        <end position="149"/>
    </location>
</feature>
<name>A0A8B7BW91_PHODC</name>
<keyword evidence="3" id="KW-0809">Transit peptide</keyword>
<dbReference type="InterPro" id="IPR002885">
    <property type="entry name" value="PPR_rpt"/>
</dbReference>
<feature type="domain" description="DYW" evidence="5">
    <location>
        <begin position="841"/>
        <end position="910"/>
    </location>
</feature>
<dbReference type="Proteomes" id="UP000228380">
    <property type="component" value="Unplaced"/>
</dbReference>
<dbReference type="FunFam" id="1.25.40.10:FF:001063">
    <property type="entry name" value="Pentatricopeptide repeat-containing protein isoform A"/>
    <property type="match status" value="1"/>
</dbReference>
<keyword evidence="2" id="KW-0677">Repeat</keyword>
<dbReference type="PROSITE" id="PS51375">
    <property type="entry name" value="PPR"/>
    <property type="match status" value="6"/>
</dbReference>
<dbReference type="GO" id="GO:0008270">
    <property type="term" value="F:zinc ion binding"/>
    <property type="evidence" value="ECO:0007669"/>
    <property type="project" value="InterPro"/>
</dbReference>
<feature type="repeat" description="PPR" evidence="4">
    <location>
        <begin position="279"/>
        <end position="313"/>
    </location>
</feature>
<feature type="repeat" description="PPR" evidence="4">
    <location>
        <begin position="248"/>
        <end position="278"/>
    </location>
</feature>
<dbReference type="OrthoDB" id="185373at2759"/>
<organism evidence="6 7">
    <name type="scientific">Phoenix dactylifera</name>
    <name type="common">Date palm</name>
    <dbReference type="NCBI Taxonomy" id="42345"/>
    <lineage>
        <taxon>Eukaryota</taxon>
        <taxon>Viridiplantae</taxon>
        <taxon>Streptophyta</taxon>
        <taxon>Embryophyta</taxon>
        <taxon>Tracheophyta</taxon>
        <taxon>Spermatophyta</taxon>
        <taxon>Magnoliopsida</taxon>
        <taxon>Liliopsida</taxon>
        <taxon>Arecaceae</taxon>
        <taxon>Coryphoideae</taxon>
        <taxon>Phoeniceae</taxon>
        <taxon>Phoenix</taxon>
    </lineage>
</organism>
<evidence type="ECO:0000256" key="3">
    <source>
        <dbReference type="ARBA" id="ARBA00022946"/>
    </source>
</evidence>
<dbReference type="FunFam" id="1.25.40.10:FF:000488">
    <property type="entry name" value="Pentatricopeptide repeat-containing protein, mitochondrial"/>
    <property type="match status" value="1"/>
</dbReference>
<evidence type="ECO:0000313" key="6">
    <source>
        <dbReference type="Proteomes" id="UP000228380"/>
    </source>
</evidence>
<gene>
    <name evidence="7" type="primary">LOC103704940</name>
</gene>
<dbReference type="InterPro" id="IPR046960">
    <property type="entry name" value="PPR_At4g14850-like_plant"/>
</dbReference>
<evidence type="ECO:0000256" key="1">
    <source>
        <dbReference type="ARBA" id="ARBA00006643"/>
    </source>
</evidence>
<comment type="similarity">
    <text evidence="1">Belongs to the PPR family. PCMP-H subfamily.</text>
</comment>
<dbReference type="Pfam" id="PF12854">
    <property type="entry name" value="PPR_1"/>
    <property type="match status" value="1"/>
</dbReference>
<dbReference type="Gene3D" id="1.25.40.10">
    <property type="entry name" value="Tetratricopeptide repeat domain"/>
    <property type="match status" value="6"/>
</dbReference>
<dbReference type="FunFam" id="1.25.40.10:FF:000442">
    <property type="entry name" value="Pentatricopeptide repeat-containing protein At3g49710"/>
    <property type="match status" value="1"/>
</dbReference>
<dbReference type="Pfam" id="PF20431">
    <property type="entry name" value="E_motif"/>
    <property type="match status" value="1"/>
</dbReference>
<keyword evidence="6" id="KW-1185">Reference proteome</keyword>
<dbReference type="GeneID" id="103704940"/>
<dbReference type="InterPro" id="IPR032867">
    <property type="entry name" value="DYW_dom"/>
</dbReference>
<dbReference type="InterPro" id="IPR011990">
    <property type="entry name" value="TPR-like_helical_dom_sf"/>
</dbReference>
<evidence type="ECO:0000313" key="7">
    <source>
        <dbReference type="RefSeq" id="XP_008786691.3"/>
    </source>
</evidence>